<feature type="coiled-coil region" evidence="1">
    <location>
        <begin position="35"/>
        <end position="62"/>
    </location>
</feature>
<sequence>MVDGGGASAAAAADLDQEKWSPSAHCSVMTPRIRRQGIRRKLVKIIEQAKEAEKNLHEVQGKQWRGLGLLLRVVQALNYYKVLDFVERARVEDYYRHVEPRTAVRDGERTALNT</sequence>
<gene>
    <name evidence="3" type="ORF">PR002_g29794</name>
</gene>
<protein>
    <submittedName>
        <fullName evidence="3">Uncharacterized protein</fullName>
    </submittedName>
</protein>
<dbReference type="Proteomes" id="UP000435112">
    <property type="component" value="Unassembled WGS sequence"/>
</dbReference>
<evidence type="ECO:0000313" key="3">
    <source>
        <dbReference type="EMBL" id="KAE8961794.1"/>
    </source>
</evidence>
<evidence type="ECO:0000313" key="4">
    <source>
        <dbReference type="Proteomes" id="UP000435112"/>
    </source>
</evidence>
<dbReference type="OrthoDB" id="47374at2759"/>
<name>A0A6A3GXS6_9STRA</name>
<organism evidence="3 4">
    <name type="scientific">Phytophthora rubi</name>
    <dbReference type="NCBI Taxonomy" id="129364"/>
    <lineage>
        <taxon>Eukaryota</taxon>
        <taxon>Sar</taxon>
        <taxon>Stramenopiles</taxon>
        <taxon>Oomycota</taxon>
        <taxon>Peronosporomycetes</taxon>
        <taxon>Peronosporales</taxon>
        <taxon>Peronosporaceae</taxon>
        <taxon>Phytophthora</taxon>
    </lineage>
</organism>
<proteinExistence type="predicted"/>
<evidence type="ECO:0000256" key="2">
    <source>
        <dbReference type="SAM" id="MobiDB-lite"/>
    </source>
</evidence>
<reference evidence="3 4" key="1">
    <citation type="submission" date="2018-09" db="EMBL/GenBank/DDBJ databases">
        <title>Genomic investigation of the strawberry pathogen Phytophthora fragariae indicates pathogenicity is determined by transcriptional variation in three key races.</title>
        <authorList>
            <person name="Adams T.M."/>
            <person name="Armitage A.D."/>
            <person name="Sobczyk M.K."/>
            <person name="Bates H.J."/>
            <person name="Dunwell J.M."/>
            <person name="Nellist C.F."/>
            <person name="Harrison R.J."/>
        </authorList>
    </citation>
    <scope>NUCLEOTIDE SEQUENCE [LARGE SCALE GENOMIC DNA]</scope>
    <source>
        <strain evidence="3 4">SCRP324</strain>
    </source>
</reference>
<evidence type="ECO:0000256" key="1">
    <source>
        <dbReference type="SAM" id="Coils"/>
    </source>
</evidence>
<dbReference type="EMBL" id="QXFU01006177">
    <property type="protein sequence ID" value="KAE8961794.1"/>
    <property type="molecule type" value="Genomic_DNA"/>
</dbReference>
<keyword evidence="1" id="KW-0175">Coiled coil</keyword>
<comment type="caution">
    <text evidence="3">The sequence shown here is derived from an EMBL/GenBank/DDBJ whole genome shotgun (WGS) entry which is preliminary data.</text>
</comment>
<accession>A0A6A3GXS6</accession>
<dbReference type="AlphaFoldDB" id="A0A6A3GXS6"/>
<feature type="region of interest" description="Disordered" evidence="2">
    <location>
        <begin position="1"/>
        <end position="20"/>
    </location>
</feature>